<gene>
    <name evidence="2" type="ORF">MM415B01340_0006</name>
</gene>
<dbReference type="EMBL" id="MT141356">
    <property type="protein sequence ID" value="QJA59141.1"/>
    <property type="molecule type" value="Genomic_DNA"/>
</dbReference>
<protein>
    <submittedName>
        <fullName evidence="2">Uncharacterized protein</fullName>
    </submittedName>
</protein>
<dbReference type="AlphaFoldDB" id="A0A6M3IPA2"/>
<feature type="region of interest" description="Disordered" evidence="1">
    <location>
        <begin position="135"/>
        <end position="161"/>
    </location>
</feature>
<evidence type="ECO:0000313" key="2">
    <source>
        <dbReference type="EMBL" id="QJA59141.1"/>
    </source>
</evidence>
<sequence>MADNENIKSVAALIYGASLPNTPQEAMIRVGSTPYNRAANFNKDPNFGSTVQEALQMPGAYYEFSGGNKKVEALKQGKILDENLYKRALAVAYGLEMGTIEKTKDQFFHTPAERARQAKKKSFNYDLVDINANIKNGAKGKGNDSWDFMSYKEPKKKTPKK</sequence>
<proteinExistence type="predicted"/>
<organism evidence="2">
    <name type="scientific">viral metagenome</name>
    <dbReference type="NCBI Taxonomy" id="1070528"/>
    <lineage>
        <taxon>unclassified sequences</taxon>
        <taxon>metagenomes</taxon>
        <taxon>organismal metagenomes</taxon>
    </lineage>
</organism>
<reference evidence="2" key="1">
    <citation type="submission" date="2020-03" db="EMBL/GenBank/DDBJ databases">
        <title>The deep terrestrial virosphere.</title>
        <authorList>
            <person name="Holmfeldt K."/>
            <person name="Nilsson E."/>
            <person name="Simone D."/>
            <person name="Lopez-Fernandez M."/>
            <person name="Wu X."/>
            <person name="de Brujin I."/>
            <person name="Lundin D."/>
            <person name="Andersson A."/>
            <person name="Bertilsson S."/>
            <person name="Dopson M."/>
        </authorList>
    </citation>
    <scope>NUCLEOTIDE SEQUENCE</scope>
    <source>
        <strain evidence="2">MM415B01340</strain>
    </source>
</reference>
<name>A0A6M3IPA2_9ZZZZ</name>
<evidence type="ECO:0000256" key="1">
    <source>
        <dbReference type="SAM" id="MobiDB-lite"/>
    </source>
</evidence>
<accession>A0A6M3IPA2</accession>